<gene>
    <name evidence="1" type="ORF">EGYM00163_LOCUS51174</name>
</gene>
<sequence length="290" mass="30886">MDEVAIFFRCNCNMTGTPQHVRMRPGSGGIVIGDDDETSFHSLIMTELDEELEEELSLMKVGQRPKYRETKKKTLTQLYSPSKSPTKATFGSPATQLSTVEFGGGAKKLIYEEAAPTKPPKAAVKSTPGPAISKPMPVGAPSSTLAPQAKAMQDYEGKTLHWLLQCSKATAAGTMAGLELLSVLCDDTPSAGTGSGGLSRKRLDALSLLVDSTSHNLKTLNLLTRNNYCHLEVLLQSGETAGFNGAKLQQLIDAAGGGKENIRSMQMLKIAAVPAGFDGLRKVLFASRAS</sequence>
<dbReference type="EMBL" id="HBJA01149059">
    <property type="protein sequence ID" value="CAE0840042.1"/>
    <property type="molecule type" value="Transcribed_RNA"/>
</dbReference>
<dbReference type="AlphaFoldDB" id="A0A7S4LN45"/>
<evidence type="ECO:0000313" key="1">
    <source>
        <dbReference type="EMBL" id="CAE0840042.1"/>
    </source>
</evidence>
<protein>
    <submittedName>
        <fullName evidence="1">Uncharacterized protein</fullName>
    </submittedName>
</protein>
<reference evidence="1" key="1">
    <citation type="submission" date="2021-01" db="EMBL/GenBank/DDBJ databases">
        <authorList>
            <person name="Corre E."/>
            <person name="Pelletier E."/>
            <person name="Niang G."/>
            <person name="Scheremetjew M."/>
            <person name="Finn R."/>
            <person name="Kale V."/>
            <person name="Holt S."/>
            <person name="Cochrane G."/>
            <person name="Meng A."/>
            <person name="Brown T."/>
            <person name="Cohen L."/>
        </authorList>
    </citation>
    <scope>NUCLEOTIDE SEQUENCE</scope>
    <source>
        <strain evidence="1">CCMP1594</strain>
    </source>
</reference>
<proteinExistence type="predicted"/>
<accession>A0A7S4LN45</accession>
<organism evidence="1">
    <name type="scientific">Eutreptiella gymnastica</name>
    <dbReference type="NCBI Taxonomy" id="73025"/>
    <lineage>
        <taxon>Eukaryota</taxon>
        <taxon>Discoba</taxon>
        <taxon>Euglenozoa</taxon>
        <taxon>Euglenida</taxon>
        <taxon>Spirocuta</taxon>
        <taxon>Euglenophyceae</taxon>
        <taxon>Eutreptiales</taxon>
        <taxon>Eutreptiaceae</taxon>
        <taxon>Eutreptiella</taxon>
    </lineage>
</organism>
<name>A0A7S4LN45_9EUGL</name>